<sequence length="619" mass="70083">MQPKNLVPRTSKSRQNTLGALILVVCHGAAAEYVDKFEVCLARVLSVLNGTGTIENITNDTIRNLGFLYTGPVRELISSYPRDRYLTLTYEGCFVLCGNHNDSAQLAEPTFALNMVTTWIFPLAIVLSLPYESLHDYRFKATGTAVGNWLGSPQTALTATIFNFLQIRKAHKRANKEMSNRYTTWNNMYYVLSCVNQFDVTHSSVDRLHLFSTLAYGLYGPVLGHKNRDKDKLETKLLKYLLVAMAHQLRMHRRRAVIPTLASMGTFLIAFVFSVVLSFADVGEHTKVDLLVLGLLFTWLPVLVIFSIVDRNPVSSERTALLMSRWLYNVNAVRDWKISESIDARDIKWWGQPTHEPEDSDQDGSQGQRASEDSPQSETMDDRYELGPFIGQGRQMGFCGLSYALMEELHIMRASFGKSQNKFELYDGCARGVERRLARKPPTSWYITAVTSLSIVWTSILMALLLAYNTPTIGIGCWSGSFLLYGILSTVSWLIQMTRWEGRVSSRICNTANFISLGWLITIVFIMVTGASNTCWCNSLHMFSSYGDYMNFENAAFYREYCNVKTYWAVATGLGLAIPTVSFVLAVFWWLKCQHLWKASETDSDIKLKAASINWVWLI</sequence>
<evidence type="ECO:0000256" key="1">
    <source>
        <dbReference type="SAM" id="MobiDB-lite"/>
    </source>
</evidence>
<protein>
    <recommendedName>
        <fullName evidence="6">Integral membrane protein</fullName>
    </recommendedName>
</protein>
<keyword evidence="2" id="KW-1133">Transmembrane helix</keyword>
<feature type="transmembrane region" description="Helical" evidence="2">
    <location>
        <begin position="507"/>
        <end position="528"/>
    </location>
</feature>
<feature type="transmembrane region" description="Helical" evidence="2">
    <location>
        <begin position="291"/>
        <end position="309"/>
    </location>
</feature>
<evidence type="ECO:0000313" key="4">
    <source>
        <dbReference type="EMBL" id="KAF2668945.1"/>
    </source>
</evidence>
<evidence type="ECO:0000256" key="2">
    <source>
        <dbReference type="SAM" id="Phobius"/>
    </source>
</evidence>
<dbReference type="Proteomes" id="UP000799302">
    <property type="component" value="Unassembled WGS sequence"/>
</dbReference>
<evidence type="ECO:0008006" key="6">
    <source>
        <dbReference type="Google" id="ProtNLM"/>
    </source>
</evidence>
<dbReference type="AlphaFoldDB" id="A0A6A6U9J8"/>
<evidence type="ECO:0000313" key="5">
    <source>
        <dbReference type="Proteomes" id="UP000799302"/>
    </source>
</evidence>
<dbReference type="EMBL" id="MU004235">
    <property type="protein sequence ID" value="KAF2668945.1"/>
    <property type="molecule type" value="Genomic_DNA"/>
</dbReference>
<keyword evidence="2" id="KW-0472">Membrane</keyword>
<feature type="compositionally biased region" description="Polar residues" evidence="1">
    <location>
        <begin position="363"/>
        <end position="378"/>
    </location>
</feature>
<feature type="chain" id="PRO_5025691904" description="Integral membrane protein" evidence="3">
    <location>
        <begin position="32"/>
        <end position="619"/>
    </location>
</feature>
<keyword evidence="2" id="KW-0812">Transmembrane</keyword>
<keyword evidence="3" id="KW-0732">Signal</keyword>
<feature type="signal peptide" evidence="3">
    <location>
        <begin position="1"/>
        <end position="31"/>
    </location>
</feature>
<feature type="transmembrane region" description="Helical" evidence="2">
    <location>
        <begin position="445"/>
        <end position="467"/>
    </location>
</feature>
<dbReference type="OrthoDB" id="5392263at2759"/>
<accession>A0A6A6U9J8</accession>
<feature type="transmembrane region" description="Helical" evidence="2">
    <location>
        <begin position="567"/>
        <end position="591"/>
    </location>
</feature>
<reference evidence="4" key="1">
    <citation type="journal article" date="2020" name="Stud. Mycol.">
        <title>101 Dothideomycetes genomes: a test case for predicting lifestyles and emergence of pathogens.</title>
        <authorList>
            <person name="Haridas S."/>
            <person name="Albert R."/>
            <person name="Binder M."/>
            <person name="Bloem J."/>
            <person name="Labutti K."/>
            <person name="Salamov A."/>
            <person name="Andreopoulos B."/>
            <person name="Baker S."/>
            <person name="Barry K."/>
            <person name="Bills G."/>
            <person name="Bluhm B."/>
            <person name="Cannon C."/>
            <person name="Castanera R."/>
            <person name="Culley D."/>
            <person name="Daum C."/>
            <person name="Ezra D."/>
            <person name="Gonzalez J."/>
            <person name="Henrissat B."/>
            <person name="Kuo A."/>
            <person name="Liang C."/>
            <person name="Lipzen A."/>
            <person name="Lutzoni F."/>
            <person name="Magnuson J."/>
            <person name="Mondo S."/>
            <person name="Nolan M."/>
            <person name="Ohm R."/>
            <person name="Pangilinan J."/>
            <person name="Park H.-J."/>
            <person name="Ramirez L."/>
            <person name="Alfaro M."/>
            <person name="Sun H."/>
            <person name="Tritt A."/>
            <person name="Yoshinaga Y."/>
            <person name="Zwiers L.-H."/>
            <person name="Turgeon B."/>
            <person name="Goodwin S."/>
            <person name="Spatafora J."/>
            <person name="Crous P."/>
            <person name="Grigoriev I."/>
        </authorList>
    </citation>
    <scope>NUCLEOTIDE SEQUENCE</scope>
    <source>
        <strain evidence="4">CBS 115976</strain>
    </source>
</reference>
<gene>
    <name evidence="4" type="ORF">BT63DRAFT_246313</name>
</gene>
<proteinExistence type="predicted"/>
<feature type="region of interest" description="Disordered" evidence="1">
    <location>
        <begin position="352"/>
        <end position="381"/>
    </location>
</feature>
<feature type="transmembrane region" description="Helical" evidence="2">
    <location>
        <begin position="256"/>
        <end position="279"/>
    </location>
</feature>
<feature type="transmembrane region" description="Helical" evidence="2">
    <location>
        <begin position="111"/>
        <end position="131"/>
    </location>
</feature>
<evidence type="ECO:0000256" key="3">
    <source>
        <dbReference type="SAM" id="SignalP"/>
    </source>
</evidence>
<keyword evidence="5" id="KW-1185">Reference proteome</keyword>
<feature type="transmembrane region" description="Helical" evidence="2">
    <location>
        <begin position="473"/>
        <end position="495"/>
    </location>
</feature>
<name>A0A6A6U9J8_9PEZI</name>
<organism evidence="4 5">
    <name type="scientific">Microthyrium microscopicum</name>
    <dbReference type="NCBI Taxonomy" id="703497"/>
    <lineage>
        <taxon>Eukaryota</taxon>
        <taxon>Fungi</taxon>
        <taxon>Dikarya</taxon>
        <taxon>Ascomycota</taxon>
        <taxon>Pezizomycotina</taxon>
        <taxon>Dothideomycetes</taxon>
        <taxon>Dothideomycetes incertae sedis</taxon>
        <taxon>Microthyriales</taxon>
        <taxon>Microthyriaceae</taxon>
        <taxon>Microthyrium</taxon>
    </lineage>
</organism>